<evidence type="ECO:0000313" key="3">
    <source>
        <dbReference type="EMBL" id="CRK28169.1"/>
    </source>
</evidence>
<dbReference type="AlphaFoldDB" id="A0A0G4M1L6"/>
<protein>
    <submittedName>
        <fullName evidence="3">Uncharacterized protein</fullName>
    </submittedName>
</protein>
<reference evidence="4 5" key="1">
    <citation type="submission" date="2015-05" db="EMBL/GenBank/DDBJ databases">
        <authorList>
            <person name="Fogelqvist Johan"/>
        </authorList>
    </citation>
    <scope>NUCLEOTIDE SEQUENCE [LARGE SCALE GENOMIC DNA]</scope>
    <source>
        <strain evidence="3">VL1</strain>
        <strain evidence="2">VL2</strain>
    </source>
</reference>
<dbReference type="EMBL" id="CVQI01001113">
    <property type="protein sequence ID" value="CRK06132.1"/>
    <property type="molecule type" value="Genomic_DNA"/>
</dbReference>
<organism evidence="3 4">
    <name type="scientific">Verticillium longisporum</name>
    <name type="common">Verticillium dahliae var. longisporum</name>
    <dbReference type="NCBI Taxonomy" id="100787"/>
    <lineage>
        <taxon>Eukaryota</taxon>
        <taxon>Fungi</taxon>
        <taxon>Dikarya</taxon>
        <taxon>Ascomycota</taxon>
        <taxon>Pezizomycotina</taxon>
        <taxon>Sordariomycetes</taxon>
        <taxon>Hypocreomycetidae</taxon>
        <taxon>Glomerellales</taxon>
        <taxon>Plectosphaerellaceae</taxon>
        <taxon>Verticillium</taxon>
    </lineage>
</organism>
<dbReference type="Proteomes" id="UP000045706">
    <property type="component" value="Unassembled WGS sequence"/>
</dbReference>
<evidence type="ECO:0000313" key="2">
    <source>
        <dbReference type="EMBL" id="CRK06132.1"/>
    </source>
</evidence>
<proteinExistence type="predicted"/>
<dbReference type="EMBL" id="CVQH01020640">
    <property type="protein sequence ID" value="CRK28169.1"/>
    <property type="molecule type" value="Genomic_DNA"/>
</dbReference>
<feature type="region of interest" description="Disordered" evidence="1">
    <location>
        <begin position="66"/>
        <end position="90"/>
    </location>
</feature>
<evidence type="ECO:0000313" key="5">
    <source>
        <dbReference type="Proteomes" id="UP000045706"/>
    </source>
</evidence>
<evidence type="ECO:0000256" key="1">
    <source>
        <dbReference type="SAM" id="MobiDB-lite"/>
    </source>
</evidence>
<name>A0A0G4M1L6_VERLO</name>
<feature type="non-terminal residue" evidence="3">
    <location>
        <position position="90"/>
    </location>
</feature>
<accession>A0A0G4M1L6</accession>
<keyword evidence="4" id="KW-1185">Reference proteome</keyword>
<gene>
    <name evidence="3" type="ORF">BN1708_004605</name>
    <name evidence="2" type="ORF">BN1723_001684</name>
</gene>
<evidence type="ECO:0000313" key="4">
    <source>
        <dbReference type="Proteomes" id="UP000044602"/>
    </source>
</evidence>
<sequence>MATITKQAEGESHGAQPTAAITQISAKYIRAESPSWTVKGQAGSNTTEHHTVTPPRTIAVPLEPKKTGASVEGAGGWAPEHLDTPSCLDI</sequence>
<dbReference type="Proteomes" id="UP000044602">
    <property type="component" value="Unassembled WGS sequence"/>
</dbReference>